<name>A0A3M7S316_BRAPC</name>
<reference evidence="2 3" key="1">
    <citation type="journal article" date="2018" name="Sci. Rep.">
        <title>Genomic signatures of local adaptation to the degree of environmental predictability in rotifers.</title>
        <authorList>
            <person name="Franch-Gras L."/>
            <person name="Hahn C."/>
            <person name="Garcia-Roger E.M."/>
            <person name="Carmona M.J."/>
            <person name="Serra M."/>
            <person name="Gomez A."/>
        </authorList>
    </citation>
    <scope>NUCLEOTIDE SEQUENCE [LARGE SCALE GENOMIC DNA]</scope>
    <source>
        <strain evidence="2">HYR1</strain>
    </source>
</reference>
<proteinExistence type="predicted"/>
<protein>
    <submittedName>
        <fullName evidence="2">Uncharacterized protein</fullName>
    </submittedName>
</protein>
<organism evidence="2 3">
    <name type="scientific">Brachionus plicatilis</name>
    <name type="common">Marine rotifer</name>
    <name type="synonym">Brachionus muelleri</name>
    <dbReference type="NCBI Taxonomy" id="10195"/>
    <lineage>
        <taxon>Eukaryota</taxon>
        <taxon>Metazoa</taxon>
        <taxon>Spiralia</taxon>
        <taxon>Gnathifera</taxon>
        <taxon>Rotifera</taxon>
        <taxon>Eurotatoria</taxon>
        <taxon>Monogononta</taxon>
        <taxon>Pseudotrocha</taxon>
        <taxon>Ploima</taxon>
        <taxon>Brachionidae</taxon>
        <taxon>Brachionus</taxon>
    </lineage>
</organism>
<dbReference type="Proteomes" id="UP000276133">
    <property type="component" value="Unassembled WGS sequence"/>
</dbReference>
<feature type="compositionally biased region" description="Acidic residues" evidence="1">
    <location>
        <begin position="24"/>
        <end position="43"/>
    </location>
</feature>
<accession>A0A3M7S316</accession>
<dbReference type="AlphaFoldDB" id="A0A3M7S316"/>
<comment type="caution">
    <text evidence="2">The sequence shown here is derived from an EMBL/GenBank/DDBJ whole genome shotgun (WGS) entry which is preliminary data.</text>
</comment>
<gene>
    <name evidence="2" type="ORF">BpHYR1_006993</name>
</gene>
<dbReference type="EMBL" id="REGN01002137">
    <property type="protein sequence ID" value="RNA30028.1"/>
    <property type="molecule type" value="Genomic_DNA"/>
</dbReference>
<evidence type="ECO:0000256" key="1">
    <source>
        <dbReference type="SAM" id="MobiDB-lite"/>
    </source>
</evidence>
<evidence type="ECO:0000313" key="2">
    <source>
        <dbReference type="EMBL" id="RNA30028.1"/>
    </source>
</evidence>
<sequence length="68" mass="7858">MSRREAALKARKELEKYKNCNDIESGESDEEINTENESEDEDNADKSVIFSSDDDEDDDIYQHIDEAI</sequence>
<keyword evidence="3" id="KW-1185">Reference proteome</keyword>
<feature type="region of interest" description="Disordered" evidence="1">
    <location>
        <begin position="20"/>
        <end position="68"/>
    </location>
</feature>
<evidence type="ECO:0000313" key="3">
    <source>
        <dbReference type="Proteomes" id="UP000276133"/>
    </source>
</evidence>